<dbReference type="AlphaFoldDB" id="A0A859FB07"/>
<dbReference type="Proteomes" id="UP000318138">
    <property type="component" value="Chromosome"/>
</dbReference>
<accession>A0A859FB07</accession>
<dbReference type="Pfam" id="PF13302">
    <property type="entry name" value="Acetyltransf_3"/>
    <property type="match status" value="1"/>
</dbReference>
<dbReference type="PANTHER" id="PTHR43792:SF13">
    <property type="entry name" value="ACETYLTRANSFERASE"/>
    <property type="match status" value="1"/>
</dbReference>
<protein>
    <submittedName>
        <fullName evidence="2">GNAT family N-acetyltransferase</fullName>
    </submittedName>
</protein>
<dbReference type="GO" id="GO:0016747">
    <property type="term" value="F:acyltransferase activity, transferring groups other than amino-acyl groups"/>
    <property type="evidence" value="ECO:0007669"/>
    <property type="project" value="InterPro"/>
</dbReference>
<dbReference type="InterPro" id="IPR051531">
    <property type="entry name" value="N-acetyltransferase"/>
</dbReference>
<evidence type="ECO:0000313" key="2">
    <source>
        <dbReference type="EMBL" id="QKS70130.1"/>
    </source>
</evidence>
<feature type="domain" description="N-acetyltransferase" evidence="1">
    <location>
        <begin position="8"/>
        <end position="148"/>
    </location>
</feature>
<dbReference type="Gene3D" id="3.40.630.30">
    <property type="match status" value="1"/>
</dbReference>
<dbReference type="InterPro" id="IPR016181">
    <property type="entry name" value="Acyl_CoA_acyltransferase"/>
</dbReference>
<dbReference type="SUPFAM" id="SSF55729">
    <property type="entry name" value="Acyl-CoA N-acyltransferases (Nat)"/>
    <property type="match status" value="1"/>
</dbReference>
<reference evidence="3" key="1">
    <citation type="submission" date="2019-07" db="EMBL/GenBank/DDBJ databases">
        <title>Bacillus alkalisoli sp. nov. isolated from saline soil.</title>
        <authorList>
            <person name="Sun J.-Q."/>
            <person name="Xu L."/>
        </authorList>
    </citation>
    <scope>NUCLEOTIDE SEQUENCE [LARGE SCALE GENOMIC DNA]</scope>
    <source>
        <strain evidence="3">M4U3P1</strain>
    </source>
</reference>
<organism evidence="2 3">
    <name type="scientific">Paenalkalicoccus suaedae</name>
    <dbReference type="NCBI Taxonomy" id="2592382"/>
    <lineage>
        <taxon>Bacteria</taxon>
        <taxon>Bacillati</taxon>
        <taxon>Bacillota</taxon>
        <taxon>Bacilli</taxon>
        <taxon>Bacillales</taxon>
        <taxon>Bacillaceae</taxon>
        <taxon>Paenalkalicoccus</taxon>
    </lineage>
</organism>
<dbReference type="PROSITE" id="PS51186">
    <property type="entry name" value="GNAT"/>
    <property type="match status" value="1"/>
</dbReference>
<dbReference type="KEGG" id="psua:FLK61_25505"/>
<name>A0A859FB07_9BACI</name>
<proteinExistence type="predicted"/>
<dbReference type="InterPro" id="IPR000182">
    <property type="entry name" value="GNAT_dom"/>
</dbReference>
<dbReference type="RefSeq" id="WP_176008174.1">
    <property type="nucleotide sequence ID" value="NZ_CP041372.2"/>
</dbReference>
<dbReference type="EMBL" id="CP041372">
    <property type="protein sequence ID" value="QKS70130.1"/>
    <property type="molecule type" value="Genomic_DNA"/>
</dbReference>
<gene>
    <name evidence="2" type="ORF">FLK61_25505</name>
</gene>
<dbReference type="PANTHER" id="PTHR43792">
    <property type="entry name" value="GNAT FAMILY, PUTATIVE (AFU_ORTHOLOGUE AFUA_3G00765)-RELATED-RELATED"/>
    <property type="match status" value="1"/>
</dbReference>
<keyword evidence="3" id="KW-1185">Reference proteome</keyword>
<evidence type="ECO:0000313" key="3">
    <source>
        <dbReference type="Proteomes" id="UP000318138"/>
    </source>
</evidence>
<sequence>MGMVLFTPRLRLVTVTHDLLPMFRQQHYFPPHIEMHLQDLDKDPKLLSFGPWVIIEKESGSIAGDIGYKGKPDQWKTVEIGYGIRQDFQHNGYATEALKRMMRYTFIEKKLHRLNAECRIDNYASIRVLQKARMLKEMEHLQMIHWCLTRKQYEKVEKDEAVSTTYPPKK</sequence>
<keyword evidence="2" id="KW-0808">Transferase</keyword>
<evidence type="ECO:0000259" key="1">
    <source>
        <dbReference type="PROSITE" id="PS51186"/>
    </source>
</evidence>